<comment type="caution">
    <text evidence="4">The sequence shown here is derived from an EMBL/GenBank/DDBJ whole genome shotgun (WGS) entry which is preliminary data.</text>
</comment>
<dbReference type="InterPro" id="IPR056823">
    <property type="entry name" value="TEN-like_YD-shell"/>
</dbReference>
<protein>
    <recommendedName>
        <fullName evidence="3">Teneurin-like YD-shell domain-containing protein</fullName>
    </recommendedName>
</protein>
<reference evidence="4" key="1">
    <citation type="journal article" date="2014" name="Int. J. Syst. Evol. Microbiol.">
        <title>Complete genome sequence of Corynebacterium casei LMG S-19264T (=DSM 44701T), isolated from a smear-ripened cheese.</title>
        <authorList>
            <consortium name="US DOE Joint Genome Institute (JGI-PGF)"/>
            <person name="Walter F."/>
            <person name="Albersmeier A."/>
            <person name="Kalinowski J."/>
            <person name="Ruckert C."/>
        </authorList>
    </citation>
    <scope>NUCLEOTIDE SEQUENCE</scope>
    <source>
        <strain evidence="4">JCM 4518</strain>
    </source>
</reference>
<reference evidence="4" key="2">
    <citation type="submission" date="2020-09" db="EMBL/GenBank/DDBJ databases">
        <authorList>
            <person name="Sun Q."/>
            <person name="Ohkuma M."/>
        </authorList>
    </citation>
    <scope>NUCLEOTIDE SEQUENCE</scope>
    <source>
        <strain evidence="4">JCM 4518</strain>
    </source>
</reference>
<feature type="compositionally biased region" description="Polar residues" evidence="2">
    <location>
        <begin position="1906"/>
        <end position="1918"/>
    </location>
</feature>
<dbReference type="InterPro" id="IPR050708">
    <property type="entry name" value="T6SS_VgrG/RHS"/>
</dbReference>
<dbReference type="RefSeq" id="WP_189977830.1">
    <property type="nucleotide sequence ID" value="NZ_BMUL01000007.1"/>
</dbReference>
<keyword evidence="5" id="KW-1185">Reference proteome</keyword>
<dbReference type="PANTHER" id="PTHR32305">
    <property type="match status" value="1"/>
</dbReference>
<evidence type="ECO:0000256" key="2">
    <source>
        <dbReference type="SAM" id="MobiDB-lite"/>
    </source>
</evidence>
<name>A0A918T213_9ACTN</name>
<dbReference type="InterPro" id="IPR006530">
    <property type="entry name" value="YD"/>
</dbReference>
<dbReference type="Gene3D" id="2.180.10.10">
    <property type="entry name" value="RHS repeat-associated core"/>
    <property type="match status" value="2"/>
</dbReference>
<evidence type="ECO:0000313" key="4">
    <source>
        <dbReference type="EMBL" id="GHA86214.1"/>
    </source>
</evidence>
<evidence type="ECO:0000313" key="5">
    <source>
        <dbReference type="Proteomes" id="UP000644020"/>
    </source>
</evidence>
<evidence type="ECO:0000256" key="1">
    <source>
        <dbReference type="ARBA" id="ARBA00022737"/>
    </source>
</evidence>
<sequence>MSRRPRPSRERGRGRGAVVGALALVLSLPSPLIPLAQAADLPGHPEVPKSTPAKVHAVKGPGALKERAKVSSDATFNRALAAQAAREISRSAWPKAHTLTGRIADTADASALVDVRGAAGAGAARLVQQPASGTSTVKVLDQKAARAAGITGVLFTVAAQRPGAARVEVDYSGFGSSVGGAWATRLGLVSLPACALTTPDEPECREGDPIPATNDVQDQKVTADLSRVGTAPRVLALTATSTTGSSAGAGDYSATPLSSSSSWEAGGSSGSFTWSYPVTVPPAAAGPVPSLSLSYDSGSVDGRTANTNNQSSLVGEGFDLTSSYIERKYGPCDDDGQAGKYDQCWKYDNASLVLNGKATELVKDDTTKKWRLKDDDASQVFHATGAANGDEGDAGTDGAGEYWKVVTGDGTTYTFGLNKLPGAGTERTESVWTVPVFGDDSGEPGYSSGTSFSGRAKKQAWRWNLDLVEDVHGNASTYWYTADTNHYAKNGDKTALAAYTRGGRLDEIRYGQRSDKLFTADASGKVTFTYKDRCKDLGGGCGTITQDTAKNWPDVPFDALCAAGKTDCKATGPAFFTQKILSSVDTHVWSTAAEPDAYTPVDSYTLTQDVFDGQDIGNSSDQVWTLTGLKRTGRNGTAITLPTVGFTYQQRANRVDVPGDDIVPLTRPRISTITSETGAVTSVALSEPECVRGTKMPTAEDDNNLACYPVYWPVNGGDPQLDWFHKYRVIAVNTADPAGRNLTVQNTYSYEQPAWHYNDDPFVKESQRTWSSWRGYQKVTVLTGAPGNTRSKTVSLYMQGMHGDRLKAKDANGKPLTRSVTVAGIDLDNVPGSTGDELEMSDSLDQEPYAGRLRQQTTYDGNLAVSNKFYSIWYKRTASQQKSYANTTAYMTRTSREYTHTYLTASRKWRTTLVGHTFDDYGMATQTENYGDRAVTGDETCTRTWYARNDAKGLTGLVSRVRTVGQACATTDDQLKMPTGPNHKYTSAEAPDQRGDVLSDAAIVYDDTAATAWTAAQTPTLGLPTWSGRATGYPAPAAGSTADRTPTGWQTLGRTTYDTATAKLGRPLAVTDGTGNTTTTAYYPAAGGPVTSTVITLPALANGQAHKTYTYYDPARGSVTQTLDANLKRTENTYDALGRITATWAPNRIKSGGDIATATFGYGIHQTDRPSWTSVSTLKADGKTYTTSYSLVDSLLRPLQTQTPAPNGGRILTDTRYNDRGLAYETYAGIFDSASAPTSTWTRAEYGGAPQQYNLEYDGLGRQVKSTFLVKGVQKFDPVVTTYTGDSVATTAQQGGTATRTLTDVLGRTTETRTYAGPRPDDTAYGATLGTSYTSVAYSYYDDAKQKQITGPDNTKWTYTYDLYGRPDATTDPDKGTSTTTYDELDRIKTTKDAAQNVLAYGYDVLGRKTALWQSTPGDANLLAEWTYDSLLKGLPDTSVRYTGGKNQTGSKAYTKQVTAYDSLSRPTTTTLTLPADDPLVTSGAVTATSTAKVHYRLDGTVSSTTEPAGGGLTSEIVGTNYNGYGLPVGLSGASGYLLGASYTDLGQLQQLILGPSSANGVKTVSLTSTYEEGTGRLTGTDVIDQTKGRVRDATYTYDPAGNVTSIFDHANTGNGADFQCFTYDGQRRMTEAWTPKTADCALTGRTVANLGGAAPYWTGYTYTASGQRLTEKQNTATPTTRTYCYDTARPHALKATTTDGNCADETARYTYDATGNTTGRVEKTGSTTTQSLTWNAEGKLTKLTEATATTDYLYDADGQLLIRRATGTTGETVLYLGATEVHLKGTKKWANRYYTAAGTTLALRTNETGTEKLHFLANDHHGTGTLTISGDTAQTLTKRYTTPFGTSRGTPVGPWPDDKTFLGKPTDTETGLTHIGAREYDPTIGQFISVDTLLEIKKHQTLNGYSYAGNNPVTFSDPTGLGVDDGTGHTERPEKSSGEGTGKPRGGSPAVCVSLCQGSGSADANETSGTSGSDDTSRDRSGSSGLESLNDSKPSCGLYPIISGKCSALPSYYGDIKYPKGYRTDSGFLEMVDNLEPYDIAEMWMNGLGQYFPILIFGPNSKMTRLIAGADHNKSLEKDIAELARQGKYEAVGPKSKWHKANRPGSWKDALGLVSRFGSPDFETVVGSWGERYQVAKINPTARTVTVNFKASNSTDWTSFCHDHMCSGGNTARGTGASVRQEFYWTKVISFDQWSRSPSY</sequence>
<feature type="region of interest" description="Disordered" evidence="2">
    <location>
        <begin position="1906"/>
        <end position="1992"/>
    </location>
</feature>
<proteinExistence type="predicted"/>
<dbReference type="PANTHER" id="PTHR32305:SF17">
    <property type="entry name" value="TRNA NUCLEASE WAPA"/>
    <property type="match status" value="1"/>
</dbReference>
<dbReference type="InterPro" id="IPR022385">
    <property type="entry name" value="Rhs_assc_core"/>
</dbReference>
<feature type="domain" description="Teneurin-like YD-shell" evidence="3">
    <location>
        <begin position="1660"/>
        <end position="1914"/>
    </location>
</feature>
<dbReference type="NCBIfam" id="TIGR01643">
    <property type="entry name" value="YD_repeat_2x"/>
    <property type="match status" value="1"/>
</dbReference>
<dbReference type="EMBL" id="BMUL01000007">
    <property type="protein sequence ID" value="GHA86214.1"/>
    <property type="molecule type" value="Genomic_DNA"/>
</dbReference>
<feature type="compositionally biased region" description="Polar residues" evidence="2">
    <location>
        <begin position="1957"/>
        <end position="1967"/>
    </location>
</feature>
<feature type="compositionally biased region" description="Basic and acidic residues" evidence="2">
    <location>
        <begin position="1927"/>
        <end position="1938"/>
    </location>
</feature>
<accession>A0A918T213</accession>
<gene>
    <name evidence="4" type="ORF">GCM10010305_32590</name>
</gene>
<evidence type="ECO:0000259" key="3">
    <source>
        <dbReference type="Pfam" id="PF25023"/>
    </source>
</evidence>
<dbReference type="Proteomes" id="UP000644020">
    <property type="component" value="Unassembled WGS sequence"/>
</dbReference>
<dbReference type="Pfam" id="PF25023">
    <property type="entry name" value="TEN_YD-shell"/>
    <property type="match status" value="1"/>
</dbReference>
<dbReference type="NCBIfam" id="TIGR03696">
    <property type="entry name" value="Rhs_assc_core"/>
    <property type="match status" value="1"/>
</dbReference>
<organism evidence="4 5">
    <name type="scientific">Streptomyces termitum</name>
    <dbReference type="NCBI Taxonomy" id="67368"/>
    <lineage>
        <taxon>Bacteria</taxon>
        <taxon>Bacillati</taxon>
        <taxon>Actinomycetota</taxon>
        <taxon>Actinomycetes</taxon>
        <taxon>Kitasatosporales</taxon>
        <taxon>Streptomycetaceae</taxon>
        <taxon>Streptomyces</taxon>
    </lineage>
</organism>
<keyword evidence="1" id="KW-0677">Repeat</keyword>